<proteinExistence type="predicted"/>
<accession>A0AAU9KQT7</accession>
<dbReference type="Proteomes" id="UP001158986">
    <property type="component" value="Unassembled WGS sequence"/>
</dbReference>
<evidence type="ECO:0000313" key="1">
    <source>
        <dbReference type="EMBL" id="CAH0475360.1"/>
    </source>
</evidence>
<dbReference type="AlphaFoldDB" id="A0AAU9KQT7"/>
<gene>
    <name evidence="2" type="ORF">PBS001_LOCUS3442</name>
    <name evidence="1" type="ORF">PBS003_LOCUS2176</name>
</gene>
<dbReference type="Proteomes" id="UP001160483">
    <property type="component" value="Unassembled WGS sequence"/>
</dbReference>
<sequence length="310" mass="36203">MHPFDSIAETFSVTPVRPRPVLAPRVPAITALATARRSRKNCKKLKWRARDVEASQEYNLQLDVINLRQEIQRLIEYRQILQMRTFNRRDDLDGYYVKAIMEYHRVFGSGYQPGAAIDATQFIFQVMDENVVMGRFSGREVLLHQWERYTKALSGLEFRYLHSRVVSGQGRTIVTSYSTYKHLVTQDTLDIMFPDAMRQHPRIAARMLGRVFHGFSQITFTFDTQTHYIISCSFQLDVLDVFANLLREPKDLCAIFQGARISEEFFIGDVTFYPERSPQIEENVGHSTTKLEEKVEPRFDLDSEKTWQQE</sequence>
<evidence type="ECO:0000313" key="4">
    <source>
        <dbReference type="Proteomes" id="UP001160483"/>
    </source>
</evidence>
<evidence type="ECO:0000313" key="3">
    <source>
        <dbReference type="Proteomes" id="UP001158986"/>
    </source>
</evidence>
<dbReference type="EMBL" id="CAKLCB010000207">
    <property type="protein sequence ID" value="CAH0516802.1"/>
    <property type="molecule type" value="Genomic_DNA"/>
</dbReference>
<keyword evidence="3" id="KW-1185">Reference proteome</keyword>
<reference evidence="1 3" key="1">
    <citation type="submission" date="2021-11" db="EMBL/GenBank/DDBJ databases">
        <authorList>
            <person name="Islam A."/>
            <person name="Islam S."/>
            <person name="Flora M.S."/>
            <person name="Rahman M."/>
            <person name="Ziaur R.M."/>
            <person name="Epstein J.H."/>
            <person name="Hassan M."/>
            <person name="Klassen M."/>
            <person name="Woodard K."/>
            <person name="Webb A."/>
            <person name="Webby R.J."/>
            <person name="El Zowalaty M.E."/>
        </authorList>
    </citation>
    <scope>NUCLEOTIDE SEQUENCE</scope>
    <source>
        <strain evidence="2">Pbs1</strain>
        <strain evidence="1">Pbs3</strain>
    </source>
</reference>
<evidence type="ECO:0000313" key="2">
    <source>
        <dbReference type="EMBL" id="CAH0516802.1"/>
    </source>
</evidence>
<dbReference type="EMBL" id="CAKKTJ010000124">
    <property type="protein sequence ID" value="CAH0475360.1"/>
    <property type="molecule type" value="Genomic_DNA"/>
</dbReference>
<comment type="caution">
    <text evidence="1">The sequence shown here is derived from an EMBL/GenBank/DDBJ whole genome shotgun (WGS) entry which is preliminary data.</text>
</comment>
<name>A0AAU9KQT7_9STRA</name>
<organism evidence="1 4">
    <name type="scientific">Peronospora belbahrii</name>
    <dbReference type="NCBI Taxonomy" id="622444"/>
    <lineage>
        <taxon>Eukaryota</taxon>
        <taxon>Sar</taxon>
        <taxon>Stramenopiles</taxon>
        <taxon>Oomycota</taxon>
        <taxon>Peronosporomycetes</taxon>
        <taxon>Peronosporales</taxon>
        <taxon>Peronosporaceae</taxon>
        <taxon>Peronospora</taxon>
    </lineage>
</organism>
<protein>
    <submittedName>
        <fullName evidence="1">Uncharacterized protein</fullName>
    </submittedName>
</protein>